<evidence type="ECO:0000313" key="3">
    <source>
        <dbReference type="EMBL" id="CAB4198611.1"/>
    </source>
</evidence>
<organism evidence="1">
    <name type="scientific">uncultured Caudovirales phage</name>
    <dbReference type="NCBI Taxonomy" id="2100421"/>
    <lineage>
        <taxon>Viruses</taxon>
        <taxon>Duplodnaviria</taxon>
        <taxon>Heunggongvirae</taxon>
        <taxon>Uroviricota</taxon>
        <taxon>Caudoviricetes</taxon>
        <taxon>Peduoviridae</taxon>
        <taxon>Maltschvirus</taxon>
        <taxon>Maltschvirus maltsch</taxon>
    </lineage>
</organism>
<evidence type="ECO:0008006" key="4">
    <source>
        <dbReference type="Google" id="ProtNLM"/>
    </source>
</evidence>
<reference evidence="1" key="1">
    <citation type="submission" date="2020-04" db="EMBL/GenBank/DDBJ databases">
        <authorList>
            <person name="Chiriac C."/>
            <person name="Salcher M."/>
            <person name="Ghai R."/>
            <person name="Kavagutti S V."/>
        </authorList>
    </citation>
    <scope>NUCLEOTIDE SEQUENCE</scope>
</reference>
<gene>
    <name evidence="3" type="ORF">UFOVP1307_176</name>
    <name evidence="1" type="ORF">UFOVP651_170</name>
    <name evidence="2" type="ORF">UFOVP902_26</name>
</gene>
<dbReference type="EMBL" id="LR797270">
    <property type="protein sequence ID" value="CAB4198611.1"/>
    <property type="molecule type" value="Genomic_DNA"/>
</dbReference>
<evidence type="ECO:0000313" key="1">
    <source>
        <dbReference type="EMBL" id="CAB4155275.1"/>
    </source>
</evidence>
<name>A0A6J5NDQ1_9CAUD</name>
<dbReference type="EMBL" id="LR796859">
    <property type="protein sequence ID" value="CAB4170453.1"/>
    <property type="molecule type" value="Genomic_DNA"/>
</dbReference>
<protein>
    <recommendedName>
        <fullName evidence="4">SaV-like</fullName>
    </recommendedName>
</protein>
<accession>A0A6J5NDQ1</accession>
<evidence type="ECO:0000313" key="2">
    <source>
        <dbReference type="EMBL" id="CAB4170453.1"/>
    </source>
</evidence>
<sequence length="71" mass="8654">MSINTESHYKGKDSLYKFAEEWQLNTYEFDIIKRIVRCRHKGQFNQDLIKTKNLIDIYLKEKGEMRLDLKK</sequence>
<dbReference type="EMBL" id="LR796625">
    <property type="protein sequence ID" value="CAB4155275.1"/>
    <property type="molecule type" value="Genomic_DNA"/>
</dbReference>
<proteinExistence type="predicted"/>